<dbReference type="AlphaFoldDB" id="A0A8B8AB21"/>
<evidence type="ECO:0000256" key="5">
    <source>
        <dbReference type="ARBA" id="ARBA00022989"/>
    </source>
</evidence>
<evidence type="ECO:0000256" key="12">
    <source>
        <dbReference type="SAM" id="Phobius"/>
    </source>
</evidence>
<keyword evidence="8" id="KW-0675">Receptor</keyword>
<dbReference type="PROSITE" id="PS00650">
    <property type="entry name" value="G_PROTEIN_RECEP_F2_2"/>
    <property type="match status" value="1"/>
</dbReference>
<keyword evidence="7 12" id="KW-0472">Membrane</keyword>
<dbReference type="PANTHER" id="PTHR45620">
    <property type="entry name" value="PDF RECEPTOR-LIKE PROTEIN-RELATED"/>
    <property type="match status" value="1"/>
</dbReference>
<evidence type="ECO:0000256" key="7">
    <source>
        <dbReference type="ARBA" id="ARBA00023136"/>
    </source>
</evidence>
<dbReference type="KEGG" id="cvn:111100848"/>
<feature type="transmembrane region" description="Helical" evidence="12">
    <location>
        <begin position="317"/>
        <end position="340"/>
    </location>
</feature>
<evidence type="ECO:0000259" key="15">
    <source>
        <dbReference type="PROSITE" id="PS50261"/>
    </source>
</evidence>
<evidence type="ECO:0000256" key="1">
    <source>
        <dbReference type="ARBA" id="ARBA00004651"/>
    </source>
</evidence>
<evidence type="ECO:0000313" key="16">
    <source>
        <dbReference type="Proteomes" id="UP000694844"/>
    </source>
</evidence>
<dbReference type="InterPro" id="IPR036445">
    <property type="entry name" value="GPCR_2_extracell_dom_sf"/>
</dbReference>
<dbReference type="OrthoDB" id="6022368at2759"/>
<evidence type="ECO:0000256" key="8">
    <source>
        <dbReference type="ARBA" id="ARBA00023170"/>
    </source>
</evidence>
<evidence type="ECO:0000256" key="3">
    <source>
        <dbReference type="ARBA" id="ARBA00022475"/>
    </source>
</evidence>
<dbReference type="GO" id="GO:0007166">
    <property type="term" value="P:cell surface receptor signaling pathway"/>
    <property type="evidence" value="ECO:0007669"/>
    <property type="project" value="InterPro"/>
</dbReference>
<keyword evidence="3" id="KW-1003">Cell membrane</keyword>
<feature type="domain" description="G-protein coupled receptors family 2 profile 2" evidence="15">
    <location>
        <begin position="156"/>
        <end position="417"/>
    </location>
</feature>
<dbReference type="PROSITE" id="PS50261">
    <property type="entry name" value="G_PROTEIN_RECEP_F2_4"/>
    <property type="match status" value="1"/>
</dbReference>
<feature type="signal peptide" evidence="13">
    <location>
        <begin position="1"/>
        <end position="24"/>
    </location>
</feature>
<dbReference type="Gene3D" id="4.10.1240.10">
    <property type="entry name" value="GPCR, family 2, extracellular hormone receptor domain"/>
    <property type="match status" value="1"/>
</dbReference>
<evidence type="ECO:0000256" key="13">
    <source>
        <dbReference type="SAM" id="SignalP"/>
    </source>
</evidence>
<keyword evidence="9" id="KW-0325">Glycoprotein</keyword>
<dbReference type="GO" id="GO:0017046">
    <property type="term" value="F:peptide hormone binding"/>
    <property type="evidence" value="ECO:0007669"/>
    <property type="project" value="TreeGrafter"/>
</dbReference>
<dbReference type="InterPro" id="IPR017981">
    <property type="entry name" value="GPCR_2-like_7TM"/>
</dbReference>
<dbReference type="InterPro" id="IPR050332">
    <property type="entry name" value="GPCR_2"/>
</dbReference>
<keyword evidence="4 12" id="KW-0812">Transmembrane</keyword>
<evidence type="ECO:0000259" key="14">
    <source>
        <dbReference type="PROSITE" id="PS50227"/>
    </source>
</evidence>
<feature type="transmembrane region" description="Helical" evidence="12">
    <location>
        <begin position="361"/>
        <end position="382"/>
    </location>
</feature>
<feature type="transmembrane region" description="Helical" evidence="12">
    <location>
        <begin position="193"/>
        <end position="212"/>
    </location>
</feature>
<evidence type="ECO:0000256" key="11">
    <source>
        <dbReference type="SAM" id="MobiDB-lite"/>
    </source>
</evidence>
<protein>
    <submittedName>
        <fullName evidence="17">Secretin receptor-like</fullName>
    </submittedName>
</protein>
<dbReference type="RefSeq" id="XP_022288667.1">
    <property type="nucleotide sequence ID" value="XM_022432959.1"/>
</dbReference>
<evidence type="ECO:0000256" key="6">
    <source>
        <dbReference type="ARBA" id="ARBA00023040"/>
    </source>
</evidence>
<evidence type="ECO:0000256" key="2">
    <source>
        <dbReference type="ARBA" id="ARBA00005314"/>
    </source>
</evidence>
<dbReference type="GO" id="GO:0005886">
    <property type="term" value="C:plasma membrane"/>
    <property type="evidence" value="ECO:0007669"/>
    <property type="project" value="UniProtKB-SubCell"/>
</dbReference>
<dbReference type="PRINTS" id="PR00249">
    <property type="entry name" value="GPCRSECRETIN"/>
</dbReference>
<dbReference type="GeneID" id="111100848"/>
<dbReference type="GO" id="GO:0007188">
    <property type="term" value="P:adenylate cyclase-modulating G protein-coupled receptor signaling pathway"/>
    <property type="evidence" value="ECO:0007669"/>
    <property type="project" value="TreeGrafter"/>
</dbReference>
<dbReference type="SUPFAM" id="SSF111418">
    <property type="entry name" value="Hormone receptor domain"/>
    <property type="match status" value="1"/>
</dbReference>
<feature type="chain" id="PRO_5034239747" evidence="13">
    <location>
        <begin position="25"/>
        <end position="517"/>
    </location>
</feature>
<gene>
    <name evidence="17" type="primary">LOC111100848</name>
</gene>
<dbReference type="Pfam" id="PF00002">
    <property type="entry name" value="7tm_2"/>
    <property type="match status" value="1"/>
</dbReference>
<dbReference type="PANTHER" id="PTHR45620:SF1">
    <property type="entry name" value="G-PROTEIN COUPLED RECEPTORS FAMILY 2 PROFILE 2 DOMAIN-CONTAINING PROTEIN"/>
    <property type="match status" value="1"/>
</dbReference>
<feature type="domain" description="G-protein coupled receptors family 2 profile 1" evidence="14">
    <location>
        <begin position="53"/>
        <end position="140"/>
    </location>
</feature>
<feature type="transmembrane region" description="Helical" evidence="12">
    <location>
        <begin position="277"/>
        <end position="297"/>
    </location>
</feature>
<evidence type="ECO:0000256" key="9">
    <source>
        <dbReference type="ARBA" id="ARBA00023180"/>
    </source>
</evidence>
<comment type="similarity">
    <text evidence="2">Belongs to the G-protein coupled receptor 2 family.</text>
</comment>
<dbReference type="Gene3D" id="1.20.1070.10">
    <property type="entry name" value="Rhodopsin 7-helix transmembrane proteins"/>
    <property type="match status" value="1"/>
</dbReference>
<evidence type="ECO:0000313" key="17">
    <source>
        <dbReference type="RefSeq" id="XP_022288667.1"/>
    </source>
</evidence>
<dbReference type="InterPro" id="IPR000832">
    <property type="entry name" value="GPCR_2_secretin-like"/>
</dbReference>
<keyword evidence="5 12" id="KW-1133">Transmembrane helix</keyword>
<sequence>MRSLKELYSVLVILTLYQWDFISARGCFNDPKVYIIKLTHSQQHGLIMAALDDCVARIQSEASLNTTDQTEKYCHATFDNLMCWPRTRAGTTLEQDCPNYINNFDTRAKARRHCLLDGTWYIHPETNSTYTDFTACASADTEDDTRDNHFDHLPTIKRLYMTGYSVSLAALLVAIILMLWCRRLHCQRNAIHINLFVSFVLRSLICLIKESFHTPEGSSTVINNTATLTTSGSNWPCKLVFSVFNYIIVANYTWIFIEGLYLHNLIFITTFKKSKRFYIYILFGWCSPVLCVVPWVIVRRYLEDTLCWSTHSADNKFVWIIRGPIVFTVVINFLFFLNIIRVLFTKLTAVHMSDPHRYRKLARSTLVLIPLFGVYYMISVVMPECMDPGLELVWLYVESGVNSFQGLIVAILFCFCNGEVQHEIRKKWNRRWALRRLSTFSTRSTRTLSLGSTVFVKDKPIPSAMFSDVTINVNVDDKQCHLDLDELKRDDKVTNNNIVDGTRTEKTPSEDENDTLL</sequence>
<feature type="region of interest" description="Disordered" evidence="11">
    <location>
        <begin position="497"/>
        <end position="517"/>
    </location>
</feature>
<keyword evidence="16" id="KW-1185">Reference proteome</keyword>
<comment type="subcellular location">
    <subcellularLocation>
        <location evidence="1">Cell membrane</location>
        <topology evidence="1">Multi-pass membrane protein</topology>
    </subcellularLocation>
</comment>
<feature type="transmembrane region" description="Helical" evidence="12">
    <location>
        <begin position="159"/>
        <end position="181"/>
    </location>
</feature>
<keyword evidence="10" id="KW-0807">Transducer</keyword>
<dbReference type="InterPro" id="IPR001879">
    <property type="entry name" value="GPCR_2_extracellular_dom"/>
</dbReference>
<organism evidence="16 17">
    <name type="scientific">Crassostrea virginica</name>
    <name type="common">Eastern oyster</name>
    <dbReference type="NCBI Taxonomy" id="6565"/>
    <lineage>
        <taxon>Eukaryota</taxon>
        <taxon>Metazoa</taxon>
        <taxon>Spiralia</taxon>
        <taxon>Lophotrochozoa</taxon>
        <taxon>Mollusca</taxon>
        <taxon>Bivalvia</taxon>
        <taxon>Autobranchia</taxon>
        <taxon>Pteriomorphia</taxon>
        <taxon>Ostreida</taxon>
        <taxon>Ostreoidea</taxon>
        <taxon>Ostreidae</taxon>
        <taxon>Crassostrea</taxon>
    </lineage>
</organism>
<feature type="transmembrane region" description="Helical" evidence="12">
    <location>
        <begin position="239"/>
        <end position="257"/>
    </location>
</feature>
<evidence type="ECO:0000256" key="4">
    <source>
        <dbReference type="ARBA" id="ARBA00022692"/>
    </source>
</evidence>
<dbReference type="GO" id="GO:0008528">
    <property type="term" value="F:G protein-coupled peptide receptor activity"/>
    <property type="evidence" value="ECO:0007669"/>
    <property type="project" value="TreeGrafter"/>
</dbReference>
<dbReference type="SMART" id="SM00008">
    <property type="entry name" value="HormR"/>
    <property type="match status" value="1"/>
</dbReference>
<reference evidence="17" key="1">
    <citation type="submission" date="2025-08" db="UniProtKB">
        <authorList>
            <consortium name="RefSeq"/>
        </authorList>
    </citation>
    <scope>IDENTIFICATION</scope>
    <source>
        <tissue evidence="17">Whole sample</tissue>
    </source>
</reference>
<feature type="transmembrane region" description="Helical" evidence="12">
    <location>
        <begin position="402"/>
        <end position="420"/>
    </location>
</feature>
<name>A0A8B8AB21_CRAVI</name>
<dbReference type="PROSITE" id="PS50227">
    <property type="entry name" value="G_PROTEIN_RECEP_F2_3"/>
    <property type="match status" value="1"/>
</dbReference>
<evidence type="ECO:0000256" key="10">
    <source>
        <dbReference type="ARBA" id="ARBA00023224"/>
    </source>
</evidence>
<keyword evidence="6" id="KW-0297">G-protein coupled receptor</keyword>
<proteinExistence type="inferred from homology"/>
<keyword evidence="13" id="KW-0732">Signal</keyword>
<dbReference type="PROSITE" id="PS00649">
    <property type="entry name" value="G_PROTEIN_RECEP_F2_1"/>
    <property type="match status" value="1"/>
</dbReference>
<dbReference type="Pfam" id="PF02793">
    <property type="entry name" value="HRM"/>
    <property type="match status" value="1"/>
</dbReference>
<dbReference type="Proteomes" id="UP000694844">
    <property type="component" value="Chromosome 6"/>
</dbReference>
<accession>A0A8B8AB21</accession>
<dbReference type="InterPro" id="IPR017983">
    <property type="entry name" value="GPCR_2_secretin-like_CS"/>
</dbReference>